<accession>A0A2P5EBL8</accession>
<keyword evidence="3" id="KW-1185">Reference proteome</keyword>
<protein>
    <recommendedName>
        <fullName evidence="4">Transmembrane protein</fullName>
    </recommendedName>
</protein>
<feature type="transmembrane region" description="Helical" evidence="1">
    <location>
        <begin position="17"/>
        <end position="34"/>
    </location>
</feature>
<sequence length="200" mass="22544">MPSEQNYLGAYKKLHKAFVFILAILMSFLGLKYQGSFTSLISEHSVAFHLFLGDLIVYTVAILLVAQETPAPNIIPLFNYIFLVCGVTAVELILFILVTQLKWFLVISAFGLLLYNYGYWVLTILHDLSQQALTRFQLTPGTTAQEEGSRRSCNLFRSLSREDSYWFNIQQFLARFSSAANGTEESQEAGDGVVEMYGIV</sequence>
<feature type="transmembrane region" description="Helical" evidence="1">
    <location>
        <begin position="46"/>
        <end position="65"/>
    </location>
</feature>
<keyword evidence="1" id="KW-0472">Membrane</keyword>
<evidence type="ECO:0008006" key="4">
    <source>
        <dbReference type="Google" id="ProtNLM"/>
    </source>
</evidence>
<reference evidence="3" key="1">
    <citation type="submission" date="2016-06" db="EMBL/GenBank/DDBJ databases">
        <title>Parallel loss of symbiosis genes in relatives of nitrogen-fixing non-legume Parasponia.</title>
        <authorList>
            <person name="Van Velzen R."/>
            <person name="Holmer R."/>
            <person name="Bu F."/>
            <person name="Rutten L."/>
            <person name="Van Zeijl A."/>
            <person name="Liu W."/>
            <person name="Santuari L."/>
            <person name="Cao Q."/>
            <person name="Sharma T."/>
            <person name="Shen D."/>
            <person name="Roswanjaya Y."/>
            <person name="Wardhani T."/>
            <person name="Kalhor M.S."/>
            <person name="Jansen J."/>
            <person name="Van den Hoogen J."/>
            <person name="Gungor B."/>
            <person name="Hartog M."/>
            <person name="Hontelez J."/>
            <person name="Verver J."/>
            <person name="Yang W.-C."/>
            <person name="Schijlen E."/>
            <person name="Repin R."/>
            <person name="Schilthuizen M."/>
            <person name="Schranz E."/>
            <person name="Heidstra R."/>
            <person name="Miyata K."/>
            <person name="Fedorova E."/>
            <person name="Kohlen W."/>
            <person name="Bisseling T."/>
            <person name="Smit S."/>
            <person name="Geurts R."/>
        </authorList>
    </citation>
    <scope>NUCLEOTIDE SEQUENCE [LARGE SCALE GENOMIC DNA]</scope>
    <source>
        <strain evidence="3">cv. RG33-2</strain>
    </source>
</reference>
<dbReference type="PANTHER" id="PTHR34115">
    <property type="entry name" value="PROTEIN, PUTATIVE-RELATED"/>
    <property type="match status" value="1"/>
</dbReference>
<dbReference type="InterPro" id="IPR053258">
    <property type="entry name" value="Ca-permeable_cation_channel"/>
</dbReference>
<proteinExistence type="predicted"/>
<keyword evidence="1" id="KW-0812">Transmembrane</keyword>
<keyword evidence="1" id="KW-1133">Transmembrane helix</keyword>
<feature type="transmembrane region" description="Helical" evidence="1">
    <location>
        <begin position="77"/>
        <end position="97"/>
    </location>
</feature>
<dbReference type="AlphaFoldDB" id="A0A2P5EBL8"/>
<dbReference type="Proteomes" id="UP000237000">
    <property type="component" value="Unassembled WGS sequence"/>
</dbReference>
<name>A0A2P5EBL8_TREOI</name>
<evidence type="ECO:0000313" key="3">
    <source>
        <dbReference type="Proteomes" id="UP000237000"/>
    </source>
</evidence>
<evidence type="ECO:0000313" key="2">
    <source>
        <dbReference type="EMBL" id="PON82948.1"/>
    </source>
</evidence>
<feature type="transmembrane region" description="Helical" evidence="1">
    <location>
        <begin position="103"/>
        <end position="125"/>
    </location>
</feature>
<dbReference type="PANTHER" id="PTHR34115:SF17">
    <property type="entry name" value="PROTEIN, PUTATIVE-RELATED"/>
    <property type="match status" value="1"/>
</dbReference>
<evidence type="ECO:0000256" key="1">
    <source>
        <dbReference type="SAM" id="Phobius"/>
    </source>
</evidence>
<comment type="caution">
    <text evidence="2">The sequence shown here is derived from an EMBL/GenBank/DDBJ whole genome shotgun (WGS) entry which is preliminary data.</text>
</comment>
<dbReference type="EMBL" id="JXTC01000186">
    <property type="protein sequence ID" value="PON82948.1"/>
    <property type="molecule type" value="Genomic_DNA"/>
</dbReference>
<organism evidence="2 3">
    <name type="scientific">Trema orientale</name>
    <name type="common">Charcoal tree</name>
    <name type="synonym">Celtis orientalis</name>
    <dbReference type="NCBI Taxonomy" id="63057"/>
    <lineage>
        <taxon>Eukaryota</taxon>
        <taxon>Viridiplantae</taxon>
        <taxon>Streptophyta</taxon>
        <taxon>Embryophyta</taxon>
        <taxon>Tracheophyta</taxon>
        <taxon>Spermatophyta</taxon>
        <taxon>Magnoliopsida</taxon>
        <taxon>eudicotyledons</taxon>
        <taxon>Gunneridae</taxon>
        <taxon>Pentapetalae</taxon>
        <taxon>rosids</taxon>
        <taxon>fabids</taxon>
        <taxon>Rosales</taxon>
        <taxon>Cannabaceae</taxon>
        <taxon>Trema</taxon>
    </lineage>
</organism>
<dbReference type="InParanoid" id="A0A2P5EBL8"/>
<gene>
    <name evidence="2" type="ORF">TorRG33x02_212440</name>
</gene>
<dbReference type="OrthoDB" id="1423242at2759"/>